<dbReference type="PANTHER" id="PTHR22939">
    <property type="entry name" value="SERINE PROTEASE FAMILY S1C HTRA-RELATED"/>
    <property type="match status" value="1"/>
</dbReference>
<feature type="chain" id="PRO_5022189674" evidence="5">
    <location>
        <begin position="24"/>
        <end position="440"/>
    </location>
</feature>
<dbReference type="InterPro" id="IPR009003">
    <property type="entry name" value="Peptidase_S1_PA"/>
</dbReference>
<dbReference type="GO" id="GO:0004252">
    <property type="term" value="F:serine-type endopeptidase activity"/>
    <property type="evidence" value="ECO:0007669"/>
    <property type="project" value="InterPro"/>
</dbReference>
<evidence type="ECO:0000256" key="4">
    <source>
        <dbReference type="SAM" id="MobiDB-lite"/>
    </source>
</evidence>
<dbReference type="Gene3D" id="2.40.10.120">
    <property type="match status" value="1"/>
</dbReference>
<dbReference type="AlphaFoldDB" id="A0A518G5D6"/>
<gene>
    <name evidence="7" type="primary">mucD_4</name>
    <name evidence="7" type="ORF">Q31a_21110</name>
</gene>
<dbReference type="Proteomes" id="UP000318017">
    <property type="component" value="Chromosome"/>
</dbReference>
<dbReference type="Pfam" id="PF17820">
    <property type="entry name" value="PDZ_6"/>
    <property type="match status" value="1"/>
</dbReference>
<accession>A0A518G5D6</accession>
<evidence type="ECO:0000259" key="6">
    <source>
        <dbReference type="SMART" id="SM00228"/>
    </source>
</evidence>
<evidence type="ECO:0000256" key="2">
    <source>
        <dbReference type="ARBA" id="ARBA00022670"/>
    </source>
</evidence>
<feature type="signal peptide" evidence="5">
    <location>
        <begin position="1"/>
        <end position="23"/>
    </location>
</feature>
<dbReference type="PRINTS" id="PR00834">
    <property type="entry name" value="PROTEASES2C"/>
</dbReference>
<evidence type="ECO:0000313" key="8">
    <source>
        <dbReference type="Proteomes" id="UP000318017"/>
    </source>
</evidence>
<dbReference type="GO" id="GO:0006508">
    <property type="term" value="P:proteolysis"/>
    <property type="evidence" value="ECO:0007669"/>
    <property type="project" value="UniProtKB-KW"/>
</dbReference>
<keyword evidence="5" id="KW-0732">Signal</keyword>
<feature type="region of interest" description="Disordered" evidence="4">
    <location>
        <begin position="49"/>
        <end position="95"/>
    </location>
</feature>
<dbReference type="InterPro" id="IPR001478">
    <property type="entry name" value="PDZ"/>
</dbReference>
<keyword evidence="3 7" id="KW-0378">Hydrolase</keyword>
<name>A0A518G5D6_9BACT</name>
<dbReference type="KEGG" id="ahel:Q31a_21110"/>
<dbReference type="EC" id="3.4.21.107" evidence="7"/>
<keyword evidence="8" id="KW-1185">Reference proteome</keyword>
<dbReference type="Pfam" id="PF13365">
    <property type="entry name" value="Trypsin_2"/>
    <property type="match status" value="1"/>
</dbReference>
<evidence type="ECO:0000256" key="5">
    <source>
        <dbReference type="SAM" id="SignalP"/>
    </source>
</evidence>
<sequence length="440" mass="46043" precursor="true">MRWKPIHGGIAFGFSLWTMLCLADEGPAGAAIESDSAIATAVIELDTDPTAEEQSAAQAPPAQALEAPVAQEAPPRPAVEEQTPDATTTLETSPAPEALAATATATATPELVGARALSLAFRRSAERTLPAVVTILTRSKEASAKQSAVLGIIGGEDEQIFDSMGSGVIISPDGLVLTNNHVIQNASRIDVRLADGRQFTAQDPVSDPASDVAILKIPGQHLPTAELGDSTDLFVGEWVLAIGSPFQIESSVSAGIISGTGRRRSLSSVVAGQFIQTDAAINPGNSGGPLIDLEGRVIGINTAISSRTGGFQGIGFAIPISRASWIKDELLEFGRVRRGYAGVRTSDVTLEVGDVSSSGAGRHSRPLGAYVRSVVPDYPAYLAGLKSGDIILEFADQRVDSKGDFAEIVQQSPLDKPLPIVIQRAGQRQTLTMTLVERPK</sequence>
<proteinExistence type="inferred from homology"/>
<dbReference type="InterPro" id="IPR041489">
    <property type="entry name" value="PDZ_6"/>
</dbReference>
<keyword evidence="2 7" id="KW-0645">Protease</keyword>
<protein>
    <submittedName>
        <fullName evidence="7">Putative periplasmic serine endoprotease DegP-like</fullName>
        <ecNumber evidence="7">3.4.21.107</ecNumber>
    </submittedName>
</protein>
<dbReference type="InterPro" id="IPR036034">
    <property type="entry name" value="PDZ_sf"/>
</dbReference>
<dbReference type="SMART" id="SM00228">
    <property type="entry name" value="PDZ"/>
    <property type="match status" value="1"/>
</dbReference>
<comment type="similarity">
    <text evidence="1">Belongs to the peptidase S1C family.</text>
</comment>
<dbReference type="SUPFAM" id="SSF50494">
    <property type="entry name" value="Trypsin-like serine proteases"/>
    <property type="match status" value="1"/>
</dbReference>
<dbReference type="CDD" id="cd23081">
    <property type="entry name" value="cpPDZ_EcRseP-like"/>
    <property type="match status" value="1"/>
</dbReference>
<evidence type="ECO:0000256" key="1">
    <source>
        <dbReference type="ARBA" id="ARBA00010541"/>
    </source>
</evidence>
<dbReference type="InterPro" id="IPR001940">
    <property type="entry name" value="Peptidase_S1C"/>
</dbReference>
<feature type="compositionally biased region" description="Low complexity" evidence="4">
    <location>
        <begin position="52"/>
        <end position="73"/>
    </location>
</feature>
<dbReference type="EMBL" id="CP036298">
    <property type="protein sequence ID" value="QDV23806.1"/>
    <property type="molecule type" value="Genomic_DNA"/>
</dbReference>
<organism evidence="7 8">
    <name type="scientific">Aureliella helgolandensis</name>
    <dbReference type="NCBI Taxonomy" id="2527968"/>
    <lineage>
        <taxon>Bacteria</taxon>
        <taxon>Pseudomonadati</taxon>
        <taxon>Planctomycetota</taxon>
        <taxon>Planctomycetia</taxon>
        <taxon>Pirellulales</taxon>
        <taxon>Pirellulaceae</taxon>
        <taxon>Aureliella</taxon>
    </lineage>
</organism>
<evidence type="ECO:0000256" key="3">
    <source>
        <dbReference type="ARBA" id="ARBA00022801"/>
    </source>
</evidence>
<evidence type="ECO:0000313" key="7">
    <source>
        <dbReference type="EMBL" id="QDV23806.1"/>
    </source>
</evidence>
<dbReference type="SUPFAM" id="SSF50156">
    <property type="entry name" value="PDZ domain-like"/>
    <property type="match status" value="1"/>
</dbReference>
<dbReference type="PANTHER" id="PTHR22939:SF129">
    <property type="entry name" value="SERINE PROTEASE HTRA2, MITOCHONDRIAL"/>
    <property type="match status" value="1"/>
</dbReference>
<feature type="domain" description="PDZ" evidence="6">
    <location>
        <begin position="339"/>
        <end position="426"/>
    </location>
</feature>
<reference evidence="7 8" key="1">
    <citation type="submission" date="2019-02" db="EMBL/GenBank/DDBJ databases">
        <title>Deep-cultivation of Planctomycetes and their phenomic and genomic characterization uncovers novel biology.</title>
        <authorList>
            <person name="Wiegand S."/>
            <person name="Jogler M."/>
            <person name="Boedeker C."/>
            <person name="Pinto D."/>
            <person name="Vollmers J."/>
            <person name="Rivas-Marin E."/>
            <person name="Kohn T."/>
            <person name="Peeters S.H."/>
            <person name="Heuer A."/>
            <person name="Rast P."/>
            <person name="Oberbeckmann S."/>
            <person name="Bunk B."/>
            <person name="Jeske O."/>
            <person name="Meyerdierks A."/>
            <person name="Storesund J.E."/>
            <person name="Kallscheuer N."/>
            <person name="Luecker S."/>
            <person name="Lage O.M."/>
            <person name="Pohl T."/>
            <person name="Merkel B.J."/>
            <person name="Hornburger P."/>
            <person name="Mueller R.-W."/>
            <person name="Bruemmer F."/>
            <person name="Labrenz M."/>
            <person name="Spormann A.M."/>
            <person name="Op den Camp H."/>
            <person name="Overmann J."/>
            <person name="Amann R."/>
            <person name="Jetten M.S.M."/>
            <person name="Mascher T."/>
            <person name="Medema M.H."/>
            <person name="Devos D.P."/>
            <person name="Kaster A.-K."/>
            <person name="Ovreas L."/>
            <person name="Rohde M."/>
            <person name="Galperin M.Y."/>
            <person name="Jogler C."/>
        </authorList>
    </citation>
    <scope>NUCLEOTIDE SEQUENCE [LARGE SCALE GENOMIC DNA]</scope>
    <source>
        <strain evidence="7 8">Q31a</strain>
    </source>
</reference>
<dbReference type="Gene3D" id="2.30.42.10">
    <property type="match status" value="1"/>
</dbReference>